<dbReference type="STRING" id="930992.A0A0D0B0M1"/>
<comment type="similarity">
    <text evidence="1">Belongs to the protein-tyrosine phosphatase family. Non-receptor class subfamily.</text>
</comment>
<dbReference type="Pfam" id="PF00102">
    <property type="entry name" value="Y_phosphatase"/>
    <property type="match status" value="2"/>
</dbReference>
<evidence type="ECO:0000313" key="4">
    <source>
        <dbReference type="EMBL" id="KIK37613.1"/>
    </source>
</evidence>
<dbReference type="InParanoid" id="A0A0D0B0M1"/>
<evidence type="ECO:0000256" key="1">
    <source>
        <dbReference type="ARBA" id="ARBA00009649"/>
    </source>
</evidence>
<accession>A0A0D0B0M1</accession>
<dbReference type="PROSITE" id="PS50055">
    <property type="entry name" value="TYR_PHOSPHATASE_PTP"/>
    <property type="match status" value="1"/>
</dbReference>
<evidence type="ECO:0000259" key="2">
    <source>
        <dbReference type="PROSITE" id="PS50055"/>
    </source>
</evidence>
<dbReference type="PRINTS" id="PR00700">
    <property type="entry name" value="PRTYPHPHTASE"/>
</dbReference>
<evidence type="ECO:0000259" key="3">
    <source>
        <dbReference type="PROSITE" id="PS50056"/>
    </source>
</evidence>
<name>A0A0D0B0M1_9AGAM</name>
<dbReference type="CDD" id="cd00047">
    <property type="entry name" value="PTPc"/>
    <property type="match status" value="1"/>
</dbReference>
<dbReference type="PROSITE" id="PS50056">
    <property type="entry name" value="TYR_PHOSPHATASE_2"/>
    <property type="match status" value="1"/>
</dbReference>
<dbReference type="InterPro" id="IPR029021">
    <property type="entry name" value="Prot-tyrosine_phosphatase-like"/>
</dbReference>
<feature type="domain" description="Tyrosine-protein phosphatase" evidence="2">
    <location>
        <begin position="120"/>
        <end position="441"/>
    </location>
</feature>
<dbReference type="PANTHER" id="PTHR19134">
    <property type="entry name" value="RECEPTOR-TYPE TYROSINE-PROTEIN PHOSPHATASE"/>
    <property type="match status" value="1"/>
</dbReference>
<dbReference type="AlphaFoldDB" id="A0A0D0B0M1"/>
<dbReference type="GO" id="GO:0004725">
    <property type="term" value="F:protein tyrosine phosphatase activity"/>
    <property type="evidence" value="ECO:0007669"/>
    <property type="project" value="InterPro"/>
</dbReference>
<reference evidence="5" key="2">
    <citation type="submission" date="2015-01" db="EMBL/GenBank/DDBJ databases">
        <title>Evolutionary Origins and Diversification of the Mycorrhizal Mutualists.</title>
        <authorList>
            <consortium name="DOE Joint Genome Institute"/>
            <consortium name="Mycorrhizal Genomics Consortium"/>
            <person name="Kohler A."/>
            <person name="Kuo A."/>
            <person name="Nagy L.G."/>
            <person name="Floudas D."/>
            <person name="Copeland A."/>
            <person name="Barry K.W."/>
            <person name="Cichocki N."/>
            <person name="Veneault-Fourrey C."/>
            <person name="LaButti K."/>
            <person name="Lindquist E.A."/>
            <person name="Lipzen A."/>
            <person name="Lundell T."/>
            <person name="Morin E."/>
            <person name="Murat C."/>
            <person name="Riley R."/>
            <person name="Ohm R."/>
            <person name="Sun H."/>
            <person name="Tunlid A."/>
            <person name="Henrissat B."/>
            <person name="Grigoriev I.V."/>
            <person name="Hibbett D.S."/>
            <person name="Martin F."/>
        </authorList>
    </citation>
    <scope>NUCLEOTIDE SEQUENCE [LARGE SCALE GENOMIC DNA]</scope>
    <source>
        <strain evidence="5">UH-Slu-Lm8-n1</strain>
    </source>
</reference>
<dbReference type="SMART" id="SM00404">
    <property type="entry name" value="PTPc_motif"/>
    <property type="match status" value="1"/>
</dbReference>
<organism evidence="4 5">
    <name type="scientific">Suillus luteus UH-Slu-Lm8-n1</name>
    <dbReference type="NCBI Taxonomy" id="930992"/>
    <lineage>
        <taxon>Eukaryota</taxon>
        <taxon>Fungi</taxon>
        <taxon>Dikarya</taxon>
        <taxon>Basidiomycota</taxon>
        <taxon>Agaricomycotina</taxon>
        <taxon>Agaricomycetes</taxon>
        <taxon>Agaricomycetidae</taxon>
        <taxon>Boletales</taxon>
        <taxon>Suillineae</taxon>
        <taxon>Suillaceae</taxon>
        <taxon>Suillus</taxon>
    </lineage>
</organism>
<proteinExistence type="inferred from homology"/>
<dbReference type="InterPro" id="IPR000387">
    <property type="entry name" value="Tyr_Pase_dom"/>
</dbReference>
<dbReference type="PANTHER" id="PTHR19134:SF449">
    <property type="entry name" value="TYROSINE-PROTEIN PHOSPHATASE 1"/>
    <property type="match status" value="1"/>
</dbReference>
<gene>
    <name evidence="4" type="ORF">CY34DRAFT_810149</name>
</gene>
<dbReference type="Proteomes" id="UP000054485">
    <property type="component" value="Unassembled WGS sequence"/>
</dbReference>
<dbReference type="InterPro" id="IPR003595">
    <property type="entry name" value="Tyr_Pase_cat"/>
</dbReference>
<reference evidence="4 5" key="1">
    <citation type="submission" date="2014-04" db="EMBL/GenBank/DDBJ databases">
        <authorList>
            <consortium name="DOE Joint Genome Institute"/>
            <person name="Kuo A."/>
            <person name="Ruytinx J."/>
            <person name="Rineau F."/>
            <person name="Colpaert J."/>
            <person name="Kohler A."/>
            <person name="Nagy L.G."/>
            <person name="Floudas D."/>
            <person name="Copeland A."/>
            <person name="Barry K.W."/>
            <person name="Cichocki N."/>
            <person name="Veneault-Fourrey C."/>
            <person name="LaButti K."/>
            <person name="Lindquist E.A."/>
            <person name="Lipzen A."/>
            <person name="Lundell T."/>
            <person name="Morin E."/>
            <person name="Murat C."/>
            <person name="Sun H."/>
            <person name="Tunlid A."/>
            <person name="Henrissat B."/>
            <person name="Grigoriev I.V."/>
            <person name="Hibbett D.S."/>
            <person name="Martin F."/>
            <person name="Nordberg H.P."/>
            <person name="Cantor M.N."/>
            <person name="Hua S.X."/>
        </authorList>
    </citation>
    <scope>NUCLEOTIDE SEQUENCE [LARGE SCALE GENOMIC DNA]</scope>
    <source>
        <strain evidence="4 5">UH-Slu-Lm8-n1</strain>
    </source>
</reference>
<dbReference type="OrthoDB" id="10253954at2759"/>
<dbReference type="InterPro" id="IPR000242">
    <property type="entry name" value="PTP_cat"/>
</dbReference>
<dbReference type="SMART" id="SM00194">
    <property type="entry name" value="PTPc"/>
    <property type="match status" value="1"/>
</dbReference>
<evidence type="ECO:0008006" key="6">
    <source>
        <dbReference type="Google" id="ProtNLM"/>
    </source>
</evidence>
<dbReference type="EMBL" id="KN835440">
    <property type="protein sequence ID" value="KIK37613.1"/>
    <property type="molecule type" value="Genomic_DNA"/>
</dbReference>
<protein>
    <recommendedName>
        <fullName evidence="6">Protein-tyrosine-phosphatase</fullName>
    </recommendedName>
</protein>
<dbReference type="FunCoup" id="A0A0D0B0M1">
    <property type="interactions" value="513"/>
</dbReference>
<dbReference type="InterPro" id="IPR050348">
    <property type="entry name" value="Protein-Tyr_Phosphatase"/>
</dbReference>
<dbReference type="Gene3D" id="3.90.190.10">
    <property type="entry name" value="Protein tyrosine phosphatase superfamily"/>
    <property type="match status" value="1"/>
</dbReference>
<keyword evidence="5" id="KW-1185">Reference proteome</keyword>
<dbReference type="SUPFAM" id="SSF52799">
    <property type="entry name" value="(Phosphotyrosine protein) phosphatases II"/>
    <property type="match status" value="1"/>
</dbReference>
<dbReference type="HOGENOM" id="CLU_001645_9_13_1"/>
<feature type="domain" description="Tyrosine specific protein phosphatases" evidence="3">
    <location>
        <begin position="319"/>
        <end position="432"/>
    </location>
</feature>
<evidence type="ECO:0000313" key="5">
    <source>
        <dbReference type="Proteomes" id="UP000054485"/>
    </source>
</evidence>
<sequence length="448" mass="49136">MPVCCIQSQQDFEQNWQFILTHRKISNLSIASLYPSSFTMTATSTLIPAWLSRALANDSRFISEIVCSALSEREYARDHIRTRSLVAEPQTTSLLARGQQALSSALGKIDPVAHYSIMIAHHPDNVVANRYSNIEPYDRTRVIVGDLKGSHCSVGAEGSKGRYFNASWVRELYGGKLWIATQAPLPRTAHVFLSAIVQPISTPPASLNSPHMHYPSRVRTIVQLTQNMERGRQKAHVYFPSTPGLSMLSNPDPTSDAPALKVTLLESKRINEACCVQSKVSIIPVTSTNPQDAVVFTHLLYAAWPDHGVPEDEDRASLLAFVRLVDCINKNTTSLPLSSEPDPDPPIMVNCSAGIGRTGSFIAMSSLLRAYHLLSGNPPSNTPVPLPQPLSSLPVPPLGALPKELQEDLIAQEIDSLREQRPGMVQRDEQIHLIYDILNQAFAGGGTI</sequence>